<reference evidence="2 3" key="1">
    <citation type="journal article" date="2018" name="Syst. Appl. Microbiol.">
        <title>Ereboglobus luteus gen. nov. sp. nov. from cockroach guts, and new insights into the oxygen relationship of the genera Opitutus and Didymococcus (Verrucomicrobia: Opitutaceae).</title>
        <authorList>
            <person name="Tegtmeier D."/>
            <person name="Belitz A."/>
            <person name="Radek R."/>
            <person name="Heimerl T."/>
            <person name="Brune A."/>
        </authorList>
    </citation>
    <scope>NUCLEOTIDE SEQUENCE [LARGE SCALE GENOMIC DNA]</scope>
    <source>
        <strain evidence="2 3">Ho45</strain>
    </source>
</reference>
<dbReference type="PANTHER" id="PTHR38792:SF3">
    <property type="entry name" value="BNR_ASP-BOX REPEAT DOMAIN PROTEIN (AFU_ORTHOLOGUE AFUA_7G06430)-RELATED"/>
    <property type="match status" value="1"/>
</dbReference>
<dbReference type="Gene3D" id="2.120.10.10">
    <property type="match status" value="1"/>
</dbReference>
<organism evidence="2 3">
    <name type="scientific">Ereboglobus luteus</name>
    <dbReference type="NCBI Taxonomy" id="1796921"/>
    <lineage>
        <taxon>Bacteria</taxon>
        <taxon>Pseudomonadati</taxon>
        <taxon>Verrucomicrobiota</taxon>
        <taxon>Opitutia</taxon>
        <taxon>Opitutales</taxon>
        <taxon>Opitutaceae</taxon>
        <taxon>Ereboglobus</taxon>
    </lineage>
</organism>
<evidence type="ECO:0000313" key="2">
    <source>
        <dbReference type="EMBL" id="AWI07875.1"/>
    </source>
</evidence>
<dbReference type="Proteomes" id="UP000244896">
    <property type="component" value="Chromosome"/>
</dbReference>
<sequence length="415" mass="44932">MSINGKMRAQSTAPPGGIDCRPLLAHESGMVSARASRCLMKTFRLCLVCALCLAAPLIPAASVTLEWNTGANEFVTRGGYARMKKLSTGEIALVFSSGDSVYIKKKNTRAGAWDPAVRVASPAKESGYRYANAEMCELADGRLYYTWNARPARKDGHLPYKIMAAFSSDGGRTWGGARDLHAAGNTWRTGCWEPCPIQLPSGELQVWYADESTTPAGDQTIAVLRSRDNGATWLKPVTAIHREGKRDGMPVPVLLKNNKGLVVAIEDNGIDGAFKPAIISFTPDGNLDGVVGGQSPRRWHALRRDCRLPAATYAGAPYLIQLSTGETVLSVQSTENRRNEAHKFANLHVYVGDDSAKNFANKSTPFPDLPENAAALWNSLCQVDDDTLVAVASISGLPRDNGIWIATARITRSRE</sequence>
<feature type="domain" description="Sialidase" evidence="1">
    <location>
        <begin position="141"/>
        <end position="268"/>
    </location>
</feature>
<dbReference type="KEGG" id="elut:CKA38_00130"/>
<evidence type="ECO:0000313" key="3">
    <source>
        <dbReference type="Proteomes" id="UP000244896"/>
    </source>
</evidence>
<name>A0A2U8DZA1_9BACT</name>
<dbReference type="EMBL" id="CP023004">
    <property type="protein sequence ID" value="AWI07875.1"/>
    <property type="molecule type" value="Genomic_DNA"/>
</dbReference>
<proteinExistence type="predicted"/>
<gene>
    <name evidence="2" type="ORF">CKA38_00130</name>
</gene>
<dbReference type="PANTHER" id="PTHR38792">
    <property type="entry name" value="BNR/ASP-BOX REPEAT DOMAIN PROTEIN (AFU_ORTHOLOGUE AFUA_7G06430)-RELATED"/>
    <property type="match status" value="1"/>
</dbReference>
<protein>
    <recommendedName>
        <fullName evidence="1">Sialidase domain-containing protein</fullName>
    </recommendedName>
</protein>
<accession>A0A2U8DZA1</accession>
<dbReference type="AlphaFoldDB" id="A0A2U8DZA1"/>
<dbReference type="InterPro" id="IPR036278">
    <property type="entry name" value="Sialidase_sf"/>
</dbReference>
<keyword evidence="3" id="KW-1185">Reference proteome</keyword>
<dbReference type="Pfam" id="PF13088">
    <property type="entry name" value="BNR_2"/>
    <property type="match status" value="1"/>
</dbReference>
<dbReference type="CDD" id="cd15482">
    <property type="entry name" value="Sialidase_non-viral"/>
    <property type="match status" value="1"/>
</dbReference>
<dbReference type="SUPFAM" id="SSF50939">
    <property type="entry name" value="Sialidases"/>
    <property type="match status" value="1"/>
</dbReference>
<evidence type="ECO:0000259" key="1">
    <source>
        <dbReference type="Pfam" id="PF13088"/>
    </source>
</evidence>
<dbReference type="InterPro" id="IPR011040">
    <property type="entry name" value="Sialidase"/>
</dbReference>